<dbReference type="Proteomes" id="UP000777438">
    <property type="component" value="Unassembled WGS sequence"/>
</dbReference>
<dbReference type="EMBL" id="JAGPYM010000004">
    <property type="protein sequence ID" value="KAH6895668.1"/>
    <property type="molecule type" value="Genomic_DNA"/>
</dbReference>
<gene>
    <name evidence="1" type="ORF">B0T10DRAFT_545321</name>
</gene>
<evidence type="ECO:0000313" key="1">
    <source>
        <dbReference type="EMBL" id="KAH6895668.1"/>
    </source>
</evidence>
<keyword evidence="2" id="KW-1185">Reference proteome</keyword>
<name>A0A9P8WD27_9HYPO</name>
<organism evidence="1 2">
    <name type="scientific">Thelonectria olida</name>
    <dbReference type="NCBI Taxonomy" id="1576542"/>
    <lineage>
        <taxon>Eukaryota</taxon>
        <taxon>Fungi</taxon>
        <taxon>Dikarya</taxon>
        <taxon>Ascomycota</taxon>
        <taxon>Pezizomycotina</taxon>
        <taxon>Sordariomycetes</taxon>
        <taxon>Hypocreomycetidae</taxon>
        <taxon>Hypocreales</taxon>
        <taxon>Nectriaceae</taxon>
        <taxon>Thelonectria</taxon>
    </lineage>
</organism>
<evidence type="ECO:0000313" key="2">
    <source>
        <dbReference type="Proteomes" id="UP000777438"/>
    </source>
</evidence>
<comment type="caution">
    <text evidence="1">The sequence shown here is derived from an EMBL/GenBank/DDBJ whole genome shotgun (WGS) entry which is preliminary data.</text>
</comment>
<dbReference type="Gene3D" id="3.40.50.300">
    <property type="entry name" value="P-loop containing nucleotide triphosphate hydrolases"/>
    <property type="match status" value="1"/>
</dbReference>
<proteinExistence type="predicted"/>
<protein>
    <submittedName>
        <fullName evidence="1">Uncharacterized protein</fullName>
    </submittedName>
</protein>
<dbReference type="AlphaFoldDB" id="A0A9P8WD27"/>
<sequence length="321" mass="36294">MPLTAKEQDFLGEIHSECLERLPYSVTFIFWHMADWNEAKRIQWKASVISPVYQVHLTRSRALIAPQPQSSLRCQCCRCRLVGSSSVPLHTVLDAKAHKFSHISHFRQGRSYYSHNIQLQVQRHGYGPSFVPGDIWMYLREPVGTSDAILMMYDVMNRESFRLLPLLHHNVHRAAPCPLPKDAPPPATRIRTCARAISTLMELICLRTPTPQRREEQGVPTQVQYARDEGLEKLDISAKTGGIKPRPFPFIIIGVKPRDQEVEWSVSSEEAEDLAKGIGAELYLIQVDDVGDGSDNIFSDVIGQIMFRRVFGLGAGSVLYT</sequence>
<dbReference type="InterPro" id="IPR027417">
    <property type="entry name" value="P-loop_NTPase"/>
</dbReference>
<reference evidence="1 2" key="1">
    <citation type="journal article" date="2021" name="Nat. Commun.">
        <title>Genetic determinants of endophytism in the Arabidopsis root mycobiome.</title>
        <authorList>
            <person name="Mesny F."/>
            <person name="Miyauchi S."/>
            <person name="Thiergart T."/>
            <person name="Pickel B."/>
            <person name="Atanasova L."/>
            <person name="Karlsson M."/>
            <person name="Huettel B."/>
            <person name="Barry K.W."/>
            <person name="Haridas S."/>
            <person name="Chen C."/>
            <person name="Bauer D."/>
            <person name="Andreopoulos W."/>
            <person name="Pangilinan J."/>
            <person name="LaButti K."/>
            <person name="Riley R."/>
            <person name="Lipzen A."/>
            <person name="Clum A."/>
            <person name="Drula E."/>
            <person name="Henrissat B."/>
            <person name="Kohler A."/>
            <person name="Grigoriev I.V."/>
            <person name="Martin F.M."/>
            <person name="Hacquard S."/>
        </authorList>
    </citation>
    <scope>NUCLEOTIDE SEQUENCE [LARGE SCALE GENOMIC DNA]</scope>
    <source>
        <strain evidence="1 2">MPI-CAGE-CH-0241</strain>
    </source>
</reference>
<accession>A0A9P8WD27</accession>